<dbReference type="SUPFAM" id="SSF51905">
    <property type="entry name" value="FAD/NAD(P)-binding domain"/>
    <property type="match status" value="1"/>
</dbReference>
<gene>
    <name evidence="7" type="ORF">MGWOODY_Tha168</name>
</gene>
<dbReference type="InterPro" id="IPR023209">
    <property type="entry name" value="DAO"/>
</dbReference>
<evidence type="ECO:0000256" key="4">
    <source>
        <dbReference type="ARBA" id="ARBA00022827"/>
    </source>
</evidence>
<dbReference type="InterPro" id="IPR036188">
    <property type="entry name" value="FAD/NAD-bd_sf"/>
</dbReference>
<proteinExistence type="inferred from homology"/>
<evidence type="ECO:0000259" key="6">
    <source>
        <dbReference type="Pfam" id="PF01266"/>
    </source>
</evidence>
<keyword evidence="5 7" id="KW-0560">Oxidoreductase</keyword>
<accession>A0A160TEJ7</accession>
<dbReference type="GO" id="GO:0043799">
    <property type="term" value="F:glycine oxidase activity"/>
    <property type="evidence" value="ECO:0007669"/>
    <property type="project" value="UniProtKB-EC"/>
</dbReference>
<keyword evidence="4" id="KW-0274">FAD</keyword>
<dbReference type="PANTHER" id="PTHR11530:SF11">
    <property type="entry name" value="D-ASPARTATE OXIDASE"/>
    <property type="match status" value="1"/>
</dbReference>
<comment type="similarity">
    <text evidence="2">Belongs to the DAMOX/DASOX family.</text>
</comment>
<evidence type="ECO:0000256" key="3">
    <source>
        <dbReference type="ARBA" id="ARBA00022630"/>
    </source>
</evidence>
<evidence type="ECO:0000256" key="2">
    <source>
        <dbReference type="ARBA" id="ARBA00006730"/>
    </source>
</evidence>
<evidence type="ECO:0000313" key="7">
    <source>
        <dbReference type="EMBL" id="CUS42403.1"/>
    </source>
</evidence>
<dbReference type="EMBL" id="CZQC01000066">
    <property type="protein sequence ID" value="CUS42403.1"/>
    <property type="molecule type" value="Genomic_DNA"/>
</dbReference>
<evidence type="ECO:0000256" key="5">
    <source>
        <dbReference type="ARBA" id="ARBA00023002"/>
    </source>
</evidence>
<sequence length="392" mass="43550">MMSSLADSGCRKAMQGRKVIIAGAGLMGRLIAWRCARMGAQVRVFDSASEAQPTSAAHTAAAMIAPFSERPLCDSQVFTLGCQSLTLWPELLELLSQDSAIPVRYLQAGSLLVSHPADSAESEQFAAQLDHHQRQQPQIYKDAVRHLNKADIETLEPHLANHFQTGFWMQYEAQVDNRALLRALREAAEHYGARFVFENPIHVSDNSWFCQDELLFADDYFDCRGIGAKKDVEGLRGVRGETIWVTCPEVDISRPVRLLHPQYHLYLVPRGNGVYQLGATEIESEDRSAVSVRSAMEMFSALWCLAPALAEARIIALESNLRPACLDHKPLIQKDGKVIRINGLFRHGYLLAPALLNILETEFNFELGVAQSKSLLLGGHSYFAEAAVCRTC</sequence>
<dbReference type="EC" id="1.4.3.19" evidence="7"/>
<dbReference type="GO" id="GO:0003884">
    <property type="term" value="F:D-amino-acid oxidase activity"/>
    <property type="evidence" value="ECO:0007669"/>
    <property type="project" value="InterPro"/>
</dbReference>
<dbReference type="Gene3D" id="3.50.50.60">
    <property type="entry name" value="FAD/NAD(P)-binding domain"/>
    <property type="match status" value="1"/>
</dbReference>
<dbReference type="GO" id="GO:0046416">
    <property type="term" value="P:D-amino acid metabolic process"/>
    <property type="evidence" value="ECO:0007669"/>
    <property type="project" value="InterPro"/>
</dbReference>
<comment type="cofactor">
    <cofactor evidence="1">
        <name>FAD</name>
        <dbReference type="ChEBI" id="CHEBI:57692"/>
    </cofactor>
</comment>
<feature type="domain" description="FAD dependent oxidoreductase" evidence="6">
    <location>
        <begin position="18"/>
        <end position="354"/>
    </location>
</feature>
<dbReference type="InterPro" id="IPR006076">
    <property type="entry name" value="FAD-dep_OxRdtase"/>
</dbReference>
<reference evidence="7" key="1">
    <citation type="submission" date="2015-10" db="EMBL/GenBank/DDBJ databases">
        <authorList>
            <person name="Gilbert D.G."/>
        </authorList>
    </citation>
    <scope>NUCLEOTIDE SEQUENCE</scope>
</reference>
<name>A0A160TEJ7_9ZZZZ</name>
<dbReference type="PANTHER" id="PTHR11530">
    <property type="entry name" value="D-AMINO ACID OXIDASE"/>
    <property type="match status" value="1"/>
</dbReference>
<organism evidence="7">
    <name type="scientific">hydrothermal vent metagenome</name>
    <dbReference type="NCBI Taxonomy" id="652676"/>
    <lineage>
        <taxon>unclassified sequences</taxon>
        <taxon>metagenomes</taxon>
        <taxon>ecological metagenomes</taxon>
    </lineage>
</organism>
<dbReference type="GO" id="GO:0071949">
    <property type="term" value="F:FAD binding"/>
    <property type="evidence" value="ECO:0007669"/>
    <property type="project" value="InterPro"/>
</dbReference>
<keyword evidence="3" id="KW-0285">Flavoprotein</keyword>
<dbReference type="Gene3D" id="3.30.9.10">
    <property type="entry name" value="D-Amino Acid Oxidase, subunit A, domain 2"/>
    <property type="match status" value="1"/>
</dbReference>
<evidence type="ECO:0000256" key="1">
    <source>
        <dbReference type="ARBA" id="ARBA00001974"/>
    </source>
</evidence>
<protein>
    <submittedName>
        <fullName evidence="7">Glycine oxidase ThiO</fullName>
        <ecNumber evidence="7">1.4.3.19</ecNumber>
    </submittedName>
</protein>
<dbReference type="AlphaFoldDB" id="A0A160TEJ7"/>
<dbReference type="Pfam" id="PF01266">
    <property type="entry name" value="DAO"/>
    <property type="match status" value="1"/>
</dbReference>